<gene>
    <name evidence="1" type="ORF">SAMN05421773_11066</name>
</gene>
<proteinExistence type="predicted"/>
<dbReference type="RefSeq" id="WP_093839910.1">
    <property type="nucleotide sequence ID" value="NZ_FOLM01000010.1"/>
</dbReference>
<dbReference type="EMBL" id="FOLM01000010">
    <property type="protein sequence ID" value="SFD13583.1"/>
    <property type="molecule type" value="Genomic_DNA"/>
</dbReference>
<accession>A0A1I1Q2X8</accession>
<dbReference type="AlphaFoldDB" id="A0A1I1Q2X8"/>
<reference evidence="1 2" key="1">
    <citation type="submission" date="2016-10" db="EMBL/GenBank/DDBJ databases">
        <authorList>
            <person name="de Groot N.N."/>
        </authorList>
    </citation>
    <scope>NUCLEOTIDE SEQUENCE [LARGE SCALE GENOMIC DNA]</scope>
    <source>
        <strain evidence="1 2">CGMCC 4.5739</strain>
    </source>
</reference>
<keyword evidence="2" id="KW-1185">Reference proteome</keyword>
<organism evidence="1 2">
    <name type="scientific">Streptomyces aidingensis</name>
    <dbReference type="NCBI Taxonomy" id="910347"/>
    <lineage>
        <taxon>Bacteria</taxon>
        <taxon>Bacillati</taxon>
        <taxon>Actinomycetota</taxon>
        <taxon>Actinomycetes</taxon>
        <taxon>Kitasatosporales</taxon>
        <taxon>Streptomycetaceae</taxon>
        <taxon>Streptomyces</taxon>
    </lineage>
</organism>
<dbReference type="STRING" id="910347.SAMN05421773_11066"/>
<dbReference type="Proteomes" id="UP000199207">
    <property type="component" value="Unassembled WGS sequence"/>
</dbReference>
<sequence>MTDKLAGPDLLRAASARLRQLADAATEGPWSTRWNGQDYELVGAGEVIVSWLYTVSTTEPHASQQRAECDTADADYIAAMHPGVGTALADWLDSVADEADRHAAGGWGNDATEITDGHPITLARQILNTKESK</sequence>
<evidence type="ECO:0000313" key="1">
    <source>
        <dbReference type="EMBL" id="SFD13583.1"/>
    </source>
</evidence>
<protein>
    <submittedName>
        <fullName evidence="1">Uncharacterized protein</fullName>
    </submittedName>
</protein>
<evidence type="ECO:0000313" key="2">
    <source>
        <dbReference type="Proteomes" id="UP000199207"/>
    </source>
</evidence>
<dbReference type="OrthoDB" id="4329178at2"/>
<name>A0A1I1Q2X8_9ACTN</name>